<organism evidence="2 3">
    <name type="scientific">Chelatococcus caeni</name>
    <dbReference type="NCBI Taxonomy" id="1348468"/>
    <lineage>
        <taxon>Bacteria</taxon>
        <taxon>Pseudomonadati</taxon>
        <taxon>Pseudomonadota</taxon>
        <taxon>Alphaproteobacteria</taxon>
        <taxon>Hyphomicrobiales</taxon>
        <taxon>Chelatococcaceae</taxon>
        <taxon>Chelatococcus</taxon>
    </lineage>
</organism>
<dbReference type="SUPFAM" id="SSF53807">
    <property type="entry name" value="Helical backbone' metal receptor"/>
    <property type="match status" value="1"/>
</dbReference>
<comment type="caution">
    <text evidence="2">The sequence shown here is derived from an EMBL/GenBank/DDBJ whole genome shotgun (WGS) entry which is preliminary data.</text>
</comment>
<dbReference type="EMBL" id="JACIEN010000002">
    <property type="protein sequence ID" value="MBB4017003.1"/>
    <property type="molecule type" value="Genomic_DNA"/>
</dbReference>
<evidence type="ECO:0000313" key="3">
    <source>
        <dbReference type="Proteomes" id="UP000577362"/>
    </source>
</evidence>
<dbReference type="Pfam" id="PF01497">
    <property type="entry name" value="Peripla_BP_2"/>
    <property type="match status" value="1"/>
</dbReference>
<dbReference type="InterPro" id="IPR002491">
    <property type="entry name" value="ABC_transptr_periplasmic_BD"/>
</dbReference>
<feature type="domain" description="Fe/B12 periplasmic-binding" evidence="1">
    <location>
        <begin position="27"/>
        <end position="225"/>
    </location>
</feature>
<protein>
    <submittedName>
        <fullName evidence="2">Iron complex transport system substrate-binding protein</fullName>
    </submittedName>
</protein>
<evidence type="ECO:0000313" key="2">
    <source>
        <dbReference type="EMBL" id="MBB4017003.1"/>
    </source>
</evidence>
<name>A0A840BWR1_9HYPH</name>
<gene>
    <name evidence="2" type="ORF">GGR16_002032</name>
</gene>
<proteinExistence type="predicted"/>
<dbReference type="Gene3D" id="3.40.50.1980">
    <property type="entry name" value="Nitrogenase molybdenum iron protein domain"/>
    <property type="match status" value="2"/>
</dbReference>
<keyword evidence="3" id="KW-1185">Reference proteome</keyword>
<reference evidence="2 3" key="1">
    <citation type="submission" date="2020-08" db="EMBL/GenBank/DDBJ databases">
        <title>Genomic Encyclopedia of Type Strains, Phase IV (KMG-IV): sequencing the most valuable type-strain genomes for metagenomic binning, comparative biology and taxonomic classification.</title>
        <authorList>
            <person name="Goeker M."/>
        </authorList>
    </citation>
    <scope>NUCLEOTIDE SEQUENCE [LARGE SCALE GENOMIC DNA]</scope>
    <source>
        <strain evidence="2 3">DSM 103737</strain>
    </source>
</reference>
<dbReference type="RefSeq" id="WP_183316520.1">
    <property type="nucleotide sequence ID" value="NZ_JACIEN010000002.1"/>
</dbReference>
<sequence length="279" mass="29598">MVRLAAAGRSETAPSVARYAEAPPARVVSLNLCADQLLLALADRGQIASLSPLSRDADYSFLAGRVGDLPVNGGTGEEILVGEAGLVLSGRYGTRVKRELLERHGVPLMVLDPWRDIAGGREQLTAVAARLGHPERGAALAAEIEAALARTKGLARRPATVLVLYRRGYVPGERSLVAELLSHMGLQPMQARLGLPQGGLVRLEQLVMGPPDFVVMDEADARAIDNGTAFLVHPALAGVLPPERRLFLPDRLTICGGPSTPAAIDALAAEVRAKVNRER</sequence>
<dbReference type="AlphaFoldDB" id="A0A840BWR1"/>
<accession>A0A840BWR1</accession>
<evidence type="ECO:0000259" key="1">
    <source>
        <dbReference type="Pfam" id="PF01497"/>
    </source>
</evidence>
<dbReference type="Proteomes" id="UP000577362">
    <property type="component" value="Unassembled WGS sequence"/>
</dbReference>